<dbReference type="AlphaFoldDB" id="A0A9X0B003"/>
<organism evidence="1 2">
    <name type="scientific">Sclerotinia nivalis</name>
    <dbReference type="NCBI Taxonomy" id="352851"/>
    <lineage>
        <taxon>Eukaryota</taxon>
        <taxon>Fungi</taxon>
        <taxon>Dikarya</taxon>
        <taxon>Ascomycota</taxon>
        <taxon>Pezizomycotina</taxon>
        <taxon>Leotiomycetes</taxon>
        <taxon>Helotiales</taxon>
        <taxon>Sclerotiniaceae</taxon>
        <taxon>Sclerotinia</taxon>
    </lineage>
</organism>
<gene>
    <name evidence="1" type="ORF">OCU04_000812</name>
</gene>
<comment type="caution">
    <text evidence="1">The sequence shown here is derived from an EMBL/GenBank/DDBJ whole genome shotgun (WGS) entry which is preliminary data.</text>
</comment>
<sequence>MDQYLDLWFLESMEGYVVLLCFFKRTFRYWTKRKRRGILGGMQKKKKRYLDVPHGFPHTASSTTGVCNGACSSSLDVFDRLVAELTQSMVDFGTIRKLYMMNRPKSYSGFMREAV</sequence>
<dbReference type="EMBL" id="JAPEIS010000001">
    <property type="protein sequence ID" value="KAJ8070438.1"/>
    <property type="molecule type" value="Genomic_DNA"/>
</dbReference>
<name>A0A9X0B003_9HELO</name>
<proteinExistence type="predicted"/>
<reference evidence="1" key="1">
    <citation type="submission" date="2022-11" db="EMBL/GenBank/DDBJ databases">
        <title>Genome Resource of Sclerotinia nivalis Strain SnTB1, a Plant Pathogen Isolated from American Ginseng.</title>
        <authorList>
            <person name="Fan S."/>
        </authorList>
    </citation>
    <scope>NUCLEOTIDE SEQUENCE</scope>
    <source>
        <strain evidence="1">SnTB1</strain>
    </source>
</reference>
<evidence type="ECO:0000313" key="1">
    <source>
        <dbReference type="EMBL" id="KAJ8070438.1"/>
    </source>
</evidence>
<evidence type="ECO:0000313" key="2">
    <source>
        <dbReference type="Proteomes" id="UP001152300"/>
    </source>
</evidence>
<keyword evidence="2" id="KW-1185">Reference proteome</keyword>
<accession>A0A9X0B003</accession>
<protein>
    <submittedName>
        <fullName evidence="1">Uncharacterized protein</fullName>
    </submittedName>
</protein>
<dbReference type="Proteomes" id="UP001152300">
    <property type="component" value="Unassembled WGS sequence"/>
</dbReference>